<feature type="compositionally biased region" description="Basic and acidic residues" evidence="1">
    <location>
        <begin position="241"/>
        <end position="252"/>
    </location>
</feature>
<dbReference type="EMBL" id="MLYV02000528">
    <property type="protein sequence ID" value="PSR85647.1"/>
    <property type="molecule type" value="Genomic_DNA"/>
</dbReference>
<protein>
    <recommendedName>
        <fullName evidence="2">Cyclic nucleotide-binding domain-containing protein</fullName>
    </recommendedName>
</protein>
<feature type="region of interest" description="Disordered" evidence="1">
    <location>
        <begin position="171"/>
        <end position="255"/>
    </location>
</feature>
<evidence type="ECO:0000259" key="2">
    <source>
        <dbReference type="PROSITE" id="PS50042"/>
    </source>
</evidence>
<organism evidence="3 4">
    <name type="scientific">Hermanssonia centrifuga</name>
    <dbReference type="NCBI Taxonomy" id="98765"/>
    <lineage>
        <taxon>Eukaryota</taxon>
        <taxon>Fungi</taxon>
        <taxon>Dikarya</taxon>
        <taxon>Basidiomycota</taxon>
        <taxon>Agaricomycotina</taxon>
        <taxon>Agaricomycetes</taxon>
        <taxon>Polyporales</taxon>
        <taxon>Meruliaceae</taxon>
        <taxon>Hermanssonia</taxon>
    </lineage>
</organism>
<evidence type="ECO:0000313" key="3">
    <source>
        <dbReference type="EMBL" id="PSR85647.1"/>
    </source>
</evidence>
<accession>A0A2R6P5E4</accession>
<gene>
    <name evidence="3" type="ORF">PHLCEN_2v5376</name>
</gene>
<proteinExistence type="predicted"/>
<dbReference type="AlphaFoldDB" id="A0A2R6P5E4"/>
<dbReference type="PROSITE" id="PS50042">
    <property type="entry name" value="CNMP_BINDING_3"/>
    <property type="match status" value="1"/>
</dbReference>
<sequence length="545" mass="60335">MDRMNSAPCTPTRPRHGVLSRIQPSRYSAPVTPGRVRYQHLCSRHCCSQVVSESELRELLAHSKEDLLEGLDIPPGLDVETDIPAFPKFTDSFRGICDKYNHLRRPTQDGLPQLCPMCLGGLKLHMGRKPELGGAWILNIPPCPVHVEEIREARKQDMAKQIEWLRTRSPVKLETPRSSPVKFETPRSSPVKLETPRGSPVKRDCRAPSRIQDPAPTTPPNGRRTWTTRSGPLVRPTKTLPSERDGVPVREEDVSDDEFPDVRVVIAESVKAHKAAAAAAAEREREAIEYIVISDTEVVEKPRRKAKGNNVGPARPRKKTVKRRRSDVDEAGYVETSDVEKDTVNIAGFSGRTLRNPKKKKYGVGGSAAHEDLETANALSAQGVPTIGQATTSTSITMTRPTAVSTSRAFQGALSSSASSAGDLTTIEYPPKGELDLRVVVWIGPKAAVVVERNVPVVFRFMDLKNACKMCPVMPDTMIKIWSEYIGDWGWHRCDEMLTMRSGRFSVLVRFAAAVEIDQGEFFQELSLLMNGDRVVGHSDIATLV</sequence>
<name>A0A2R6P5E4_9APHY</name>
<dbReference type="Proteomes" id="UP000186601">
    <property type="component" value="Unassembled WGS sequence"/>
</dbReference>
<feature type="domain" description="Cyclic nucleotide-binding" evidence="2">
    <location>
        <begin position="495"/>
        <end position="545"/>
    </location>
</feature>
<reference evidence="3 4" key="1">
    <citation type="submission" date="2018-02" db="EMBL/GenBank/DDBJ databases">
        <title>Genome sequence of the basidiomycete white-rot fungus Phlebia centrifuga.</title>
        <authorList>
            <person name="Granchi Z."/>
            <person name="Peng M."/>
            <person name="de Vries R.P."/>
            <person name="Hilden K."/>
            <person name="Makela M.R."/>
            <person name="Grigoriev I."/>
            <person name="Riley R."/>
        </authorList>
    </citation>
    <scope>NUCLEOTIDE SEQUENCE [LARGE SCALE GENOMIC DNA]</scope>
    <source>
        <strain evidence="3 4">FBCC195</strain>
    </source>
</reference>
<feature type="region of interest" description="Disordered" evidence="1">
    <location>
        <begin position="303"/>
        <end position="329"/>
    </location>
</feature>
<evidence type="ECO:0000256" key="1">
    <source>
        <dbReference type="SAM" id="MobiDB-lite"/>
    </source>
</evidence>
<keyword evidence="4" id="KW-1185">Reference proteome</keyword>
<evidence type="ECO:0000313" key="4">
    <source>
        <dbReference type="Proteomes" id="UP000186601"/>
    </source>
</evidence>
<comment type="caution">
    <text evidence="3">The sequence shown here is derived from an EMBL/GenBank/DDBJ whole genome shotgun (WGS) entry which is preliminary data.</text>
</comment>
<feature type="compositionally biased region" description="Basic residues" evidence="1">
    <location>
        <begin position="315"/>
        <end position="325"/>
    </location>
</feature>
<dbReference type="InterPro" id="IPR000595">
    <property type="entry name" value="cNMP-bd_dom"/>
</dbReference>